<dbReference type="PANTHER" id="PTHR47843:SF2">
    <property type="entry name" value="BTB DOMAIN-CONTAINING PROTEIN"/>
    <property type="match status" value="1"/>
</dbReference>
<dbReference type="PANTHER" id="PTHR47843">
    <property type="entry name" value="BTB DOMAIN-CONTAINING PROTEIN-RELATED"/>
    <property type="match status" value="1"/>
</dbReference>
<gene>
    <name evidence="3" type="ORF">BELL_0031g00210</name>
</gene>
<dbReference type="SUPFAM" id="SSF54695">
    <property type="entry name" value="POZ domain"/>
    <property type="match status" value="1"/>
</dbReference>
<reference evidence="3 4" key="1">
    <citation type="submission" date="2017-12" db="EMBL/GenBank/DDBJ databases">
        <title>Comparative genomics of Botrytis spp.</title>
        <authorList>
            <person name="Valero-Jimenez C.A."/>
            <person name="Tapia P."/>
            <person name="Veloso J."/>
            <person name="Silva-Moreno E."/>
            <person name="Staats M."/>
            <person name="Valdes J.H."/>
            <person name="Van Kan J.A.L."/>
        </authorList>
    </citation>
    <scope>NUCLEOTIDE SEQUENCE [LARGE SCALE GENOMIC DNA]</scope>
    <source>
        <strain evidence="3 4">Be9601</strain>
    </source>
</reference>
<feature type="region of interest" description="Disordered" evidence="1">
    <location>
        <begin position="1"/>
        <end position="36"/>
    </location>
</feature>
<dbReference type="PROSITE" id="PS50097">
    <property type="entry name" value="BTB"/>
    <property type="match status" value="1"/>
</dbReference>
<dbReference type="Gene3D" id="3.30.710.10">
    <property type="entry name" value="Potassium Channel Kv1.1, Chain A"/>
    <property type="match status" value="1"/>
</dbReference>
<keyword evidence="4" id="KW-1185">Reference proteome</keyword>
<evidence type="ECO:0000313" key="4">
    <source>
        <dbReference type="Proteomes" id="UP000297229"/>
    </source>
</evidence>
<proteinExistence type="predicted"/>
<protein>
    <recommendedName>
        <fullName evidence="2">BTB domain-containing protein</fullName>
    </recommendedName>
</protein>
<feature type="domain" description="BTB" evidence="2">
    <location>
        <begin position="82"/>
        <end position="149"/>
    </location>
</feature>
<dbReference type="AlphaFoldDB" id="A0A4Z1K1Q2"/>
<evidence type="ECO:0000259" key="2">
    <source>
        <dbReference type="PROSITE" id="PS50097"/>
    </source>
</evidence>
<evidence type="ECO:0000256" key="1">
    <source>
        <dbReference type="SAM" id="MobiDB-lite"/>
    </source>
</evidence>
<dbReference type="EMBL" id="PQXM01000031">
    <property type="protein sequence ID" value="TGO79486.1"/>
    <property type="molecule type" value="Genomic_DNA"/>
</dbReference>
<dbReference type="SMART" id="SM00225">
    <property type="entry name" value="BTB"/>
    <property type="match status" value="1"/>
</dbReference>
<accession>A0A4Z1K1Q2</accession>
<feature type="compositionally biased region" description="Low complexity" evidence="1">
    <location>
        <begin position="15"/>
        <end position="24"/>
    </location>
</feature>
<name>A0A4Z1K1Q2_9HELO</name>
<organism evidence="3 4">
    <name type="scientific">Botrytis elliptica</name>
    <dbReference type="NCBI Taxonomy" id="278938"/>
    <lineage>
        <taxon>Eukaryota</taxon>
        <taxon>Fungi</taxon>
        <taxon>Dikarya</taxon>
        <taxon>Ascomycota</taxon>
        <taxon>Pezizomycotina</taxon>
        <taxon>Leotiomycetes</taxon>
        <taxon>Helotiales</taxon>
        <taxon>Sclerotiniaceae</taxon>
        <taxon>Botrytis</taxon>
    </lineage>
</organism>
<comment type="caution">
    <text evidence="3">The sequence shown here is derived from an EMBL/GenBank/DDBJ whole genome shotgun (WGS) entry which is preliminary data.</text>
</comment>
<dbReference type="Pfam" id="PF00651">
    <property type="entry name" value="BTB"/>
    <property type="match status" value="1"/>
</dbReference>
<sequence length="285" mass="32145">MSVIFTSPIEVDQQSTCSHSSSSSEKNDDVKSSPSTIKSGIALAKAKTDRDVAEQKRTEAVSLRKSRGDLPEFLEIMGSEIVDIHVGPQKKLFRVHRGILCDKVPYFRKMFSSGFVEGLEGKAFFPEDDPKCFDFFMGWIYFGTLRVLNASTSLEKIEHDLNLLSLYSFADKLCLPELMDLVLDTYKNTYEKSNRFPRVSLVSDVYQLTPKDSPLRKLMCHFFHFNLESWDSTVQQFKSLGDFTGPVDATLYQNTSTSIESMLVGYIEAIYTTGIGHIEKTTSGD</sequence>
<dbReference type="Proteomes" id="UP000297229">
    <property type="component" value="Unassembled WGS sequence"/>
</dbReference>
<dbReference type="STRING" id="278938.A0A4Z1K1Q2"/>
<evidence type="ECO:0000313" key="3">
    <source>
        <dbReference type="EMBL" id="TGO79486.1"/>
    </source>
</evidence>
<dbReference type="InterPro" id="IPR000210">
    <property type="entry name" value="BTB/POZ_dom"/>
</dbReference>
<dbReference type="CDD" id="cd18186">
    <property type="entry name" value="BTB_POZ_ZBTB_KLHL-like"/>
    <property type="match status" value="1"/>
</dbReference>
<dbReference type="InterPro" id="IPR011333">
    <property type="entry name" value="SKP1/BTB/POZ_sf"/>
</dbReference>